<evidence type="ECO:0000256" key="1">
    <source>
        <dbReference type="ARBA" id="ARBA00004340"/>
    </source>
</evidence>
<gene>
    <name evidence="5" type="ORF">Ae201684_002997</name>
</gene>
<comment type="subcellular location">
    <subcellularLocation>
        <location evidence="1">Host cell</location>
    </subcellularLocation>
    <subcellularLocation>
        <location evidence="2">Secreted</location>
    </subcellularLocation>
</comment>
<sequence>MLKLFCVVVGHEGSPFSVNVPADETVDDLKKKINDEMKRLPAASELQLYRVDGLSQDDNEQIVYNGTTIDMPNCSLVDFGSSTKKMAALSWISESFIEADVNIRWKIHLLVVVPSVQDQSSKSSDAEPLLKKVKITQPYVVCQGPVGVDFYSVPMETIPAYRKLSALYSAEGAQLCMLYGPRQFGKTTIGCRIQDSFANDTSVFVVYHSATELSVATEEAFWMALGQLCGEVASTPQELMKIIIRRKQRLFLIVDEMDGMFVNSVLTSHFLDILREWLRSPHFRGFLGIGSYDLVSLYKHHKGNDRVSPFNLATIVKSDRFSADQMIAFFKLIEPRYPFTDSTRYAIMEYSGGAPGVFGSLIQFSIDNVKWKVERHQWETWLKITTFFEYLEKYNFTYSRIRDDLQKLSTEAWKTLEALLMNGASIHRSSVGADILLRMGIVFEGTDSTVVFSSEMMRRVCLEALPIRDIKQALCSDNPFELFAAALQFLKPKTITHYLVTNRQSPSEAVFQFELYSSIRGILTSNNETRHILAEAGECDDRRRLDIIICNGVKYGFELKSNQLTATTITAAVKQADGYRTLLAIDKMFMINFVPQSHSMDEICQVDKFPYVEIIHVRFPESCTIYEMRFQGLSKIESRFVSCI</sequence>
<dbReference type="InterPro" id="IPR029071">
    <property type="entry name" value="Ubiquitin-like_domsf"/>
</dbReference>
<dbReference type="SUPFAM" id="SSF54236">
    <property type="entry name" value="Ubiquitin-like"/>
    <property type="match status" value="1"/>
</dbReference>
<dbReference type="GO" id="GO:0043657">
    <property type="term" value="C:host cell"/>
    <property type="evidence" value="ECO:0007669"/>
    <property type="project" value="UniProtKB-SubCell"/>
</dbReference>
<evidence type="ECO:0000259" key="4">
    <source>
        <dbReference type="Pfam" id="PF20147"/>
    </source>
</evidence>
<name>A0A6G0XMV6_9STRA</name>
<dbReference type="InterPro" id="IPR045379">
    <property type="entry name" value="Crinkler_N"/>
</dbReference>
<protein>
    <recommendedName>
        <fullName evidence="4">Crinkler effector protein N-terminal domain-containing protein</fullName>
    </recommendedName>
</protein>
<feature type="domain" description="Crinkler effector protein N-terminal" evidence="4">
    <location>
        <begin position="2"/>
        <end position="112"/>
    </location>
</feature>
<keyword evidence="6" id="KW-1185">Reference proteome</keyword>
<proteinExistence type="predicted"/>
<evidence type="ECO:0000313" key="6">
    <source>
        <dbReference type="Proteomes" id="UP000481153"/>
    </source>
</evidence>
<dbReference type="InterPro" id="IPR027417">
    <property type="entry name" value="P-loop_NTPase"/>
</dbReference>
<accession>A0A6G0XMV6</accession>
<evidence type="ECO:0000256" key="3">
    <source>
        <dbReference type="ARBA" id="ARBA00022525"/>
    </source>
</evidence>
<dbReference type="GO" id="GO:0005576">
    <property type="term" value="C:extracellular region"/>
    <property type="evidence" value="ECO:0007669"/>
    <property type="project" value="UniProtKB-SubCell"/>
</dbReference>
<evidence type="ECO:0000313" key="5">
    <source>
        <dbReference type="EMBL" id="KAF0741804.1"/>
    </source>
</evidence>
<dbReference type="SUPFAM" id="SSF52540">
    <property type="entry name" value="P-loop containing nucleoside triphosphate hydrolases"/>
    <property type="match status" value="1"/>
</dbReference>
<organism evidence="5 6">
    <name type="scientific">Aphanomyces euteiches</name>
    <dbReference type="NCBI Taxonomy" id="100861"/>
    <lineage>
        <taxon>Eukaryota</taxon>
        <taxon>Sar</taxon>
        <taxon>Stramenopiles</taxon>
        <taxon>Oomycota</taxon>
        <taxon>Saprolegniomycetes</taxon>
        <taxon>Saprolegniales</taxon>
        <taxon>Verrucalvaceae</taxon>
        <taxon>Aphanomyces</taxon>
    </lineage>
</organism>
<dbReference type="EMBL" id="VJMJ01000034">
    <property type="protein sequence ID" value="KAF0741804.1"/>
    <property type="molecule type" value="Genomic_DNA"/>
</dbReference>
<comment type="caution">
    <text evidence="5">The sequence shown here is derived from an EMBL/GenBank/DDBJ whole genome shotgun (WGS) entry which is preliminary data.</text>
</comment>
<dbReference type="Gene3D" id="3.40.50.300">
    <property type="entry name" value="P-loop containing nucleotide triphosphate hydrolases"/>
    <property type="match status" value="1"/>
</dbReference>
<dbReference type="Proteomes" id="UP000481153">
    <property type="component" value="Unassembled WGS sequence"/>
</dbReference>
<reference evidence="5 6" key="1">
    <citation type="submission" date="2019-07" db="EMBL/GenBank/DDBJ databases">
        <title>Genomics analysis of Aphanomyces spp. identifies a new class of oomycete effector associated with host adaptation.</title>
        <authorList>
            <person name="Gaulin E."/>
        </authorList>
    </citation>
    <scope>NUCLEOTIDE SEQUENCE [LARGE SCALE GENOMIC DNA]</scope>
    <source>
        <strain evidence="5 6">ATCC 201684</strain>
    </source>
</reference>
<dbReference type="Pfam" id="PF20147">
    <property type="entry name" value="Crinkler"/>
    <property type="match status" value="1"/>
</dbReference>
<dbReference type="AlphaFoldDB" id="A0A6G0XMV6"/>
<keyword evidence="3" id="KW-0964">Secreted</keyword>
<evidence type="ECO:0000256" key="2">
    <source>
        <dbReference type="ARBA" id="ARBA00004613"/>
    </source>
</evidence>
<dbReference type="VEuPathDB" id="FungiDB:AeMF1_015473"/>